<accession>A0A9Q0LJ34</accession>
<dbReference type="Gene3D" id="2.40.160.10">
    <property type="entry name" value="Porin"/>
    <property type="match status" value="1"/>
</dbReference>
<dbReference type="EMBL" id="JAPDFW010000081">
    <property type="protein sequence ID" value="KAJ5072353.1"/>
    <property type="molecule type" value="Genomic_DNA"/>
</dbReference>
<proteinExistence type="predicted"/>
<dbReference type="Proteomes" id="UP001149090">
    <property type="component" value="Unassembled WGS sequence"/>
</dbReference>
<name>A0A9Q0LJ34_ANAIG</name>
<reference evidence="1" key="1">
    <citation type="submission" date="2022-10" db="EMBL/GenBank/DDBJ databases">
        <title>Novel sulphate-reducing endosymbionts in the free-living metamonad Anaeramoeba.</title>
        <authorList>
            <person name="Jerlstrom-Hultqvist J."/>
            <person name="Cepicka I."/>
            <person name="Gallot-Lavallee L."/>
            <person name="Salas-Leiva D."/>
            <person name="Curtis B.A."/>
            <person name="Zahonova K."/>
            <person name="Pipaliya S."/>
            <person name="Dacks J."/>
            <person name="Roger A.J."/>
        </authorList>
    </citation>
    <scope>NUCLEOTIDE SEQUENCE</scope>
    <source>
        <strain evidence="1">BMAN</strain>
    </source>
</reference>
<dbReference type="InterPro" id="IPR027246">
    <property type="entry name" value="Porin_Euk/Tom40"/>
</dbReference>
<evidence type="ECO:0000313" key="1">
    <source>
        <dbReference type="EMBL" id="KAJ5072353.1"/>
    </source>
</evidence>
<dbReference type="InterPro" id="IPR001925">
    <property type="entry name" value="Porin_Euk"/>
</dbReference>
<comment type="caution">
    <text evidence="1">The sequence shown here is derived from an EMBL/GenBank/DDBJ whole genome shotgun (WGS) entry which is preliminary data.</text>
</comment>
<sequence>MSSARFYEELGNQSQKILTAHKKKSAISIETKTRNGIKVKSEITAEKNKDKYDFDSIITGEYAAQEIAKLTTTFSSDKIATSKLMMRDNFLKGLRIEISARNKPEEGKIKAYYQNQYISTSLDQDFYKPNCAVTLSTGILPFSAGFQSKMDLKNKKIDEINCIAELKLDSFTTELHSKNIKDVLGFSVYLNPVPDLELAGAISRNFIQKETDAHLACQFKVSETNKIKTSIDKDLHLQFAVENHFFNWVDLELSSQLNLKNIKDVKEHDVAVRLNIKAL</sequence>
<keyword evidence="2" id="KW-1185">Reference proteome</keyword>
<gene>
    <name evidence="1" type="ORF">M0811_01367</name>
</gene>
<dbReference type="Pfam" id="PF01459">
    <property type="entry name" value="Porin_3"/>
    <property type="match status" value="1"/>
</dbReference>
<dbReference type="PANTHER" id="PTHR11743:SF70">
    <property type="entry name" value="GH26960P-RELATED"/>
    <property type="match status" value="1"/>
</dbReference>
<organism evidence="1 2">
    <name type="scientific">Anaeramoeba ignava</name>
    <name type="common">Anaerobic marine amoeba</name>
    <dbReference type="NCBI Taxonomy" id="1746090"/>
    <lineage>
        <taxon>Eukaryota</taxon>
        <taxon>Metamonada</taxon>
        <taxon>Anaeramoebidae</taxon>
        <taxon>Anaeramoeba</taxon>
    </lineage>
</organism>
<protein>
    <submittedName>
        <fullName evidence="1">Uncharacterized protein</fullName>
    </submittedName>
</protein>
<dbReference type="InterPro" id="IPR023614">
    <property type="entry name" value="Porin_dom_sf"/>
</dbReference>
<dbReference type="GO" id="GO:0005741">
    <property type="term" value="C:mitochondrial outer membrane"/>
    <property type="evidence" value="ECO:0007669"/>
    <property type="project" value="InterPro"/>
</dbReference>
<dbReference type="PANTHER" id="PTHR11743">
    <property type="entry name" value="VOLTAGE-DEPENDENT ANION-SELECTIVE CHANNEL"/>
    <property type="match status" value="1"/>
</dbReference>
<evidence type="ECO:0000313" key="2">
    <source>
        <dbReference type="Proteomes" id="UP001149090"/>
    </source>
</evidence>
<dbReference type="GO" id="GO:0008308">
    <property type="term" value="F:voltage-gated monoatomic anion channel activity"/>
    <property type="evidence" value="ECO:0007669"/>
    <property type="project" value="InterPro"/>
</dbReference>
<dbReference type="AlphaFoldDB" id="A0A9Q0LJ34"/>